<dbReference type="EMBL" id="QRQE01000016">
    <property type="protein sequence ID" value="RHM76963.1"/>
    <property type="molecule type" value="Genomic_DNA"/>
</dbReference>
<dbReference type="Gene3D" id="3.40.1360.10">
    <property type="match status" value="1"/>
</dbReference>
<evidence type="ECO:0000313" key="3">
    <source>
        <dbReference type="EMBL" id="RHM76963.1"/>
    </source>
</evidence>
<dbReference type="CDD" id="cd01029">
    <property type="entry name" value="TOPRIM_primases"/>
    <property type="match status" value="1"/>
</dbReference>
<dbReference type="SUPFAM" id="SSF57783">
    <property type="entry name" value="Zinc beta-ribbon"/>
    <property type="match status" value="1"/>
</dbReference>
<reference evidence="2" key="2">
    <citation type="submission" date="2023-01" db="EMBL/GenBank/DDBJ databases">
        <title>Human gut microbiome strain richness.</title>
        <authorList>
            <person name="Chen-Liaw A."/>
        </authorList>
    </citation>
    <scope>NUCLEOTIDE SEQUENCE</scope>
    <source>
        <strain evidence="2">RTP21484st1_H11_RTP21484_190118</strain>
    </source>
</reference>
<protein>
    <submittedName>
        <fullName evidence="2">DUF3991 and toprim domain-containing protein</fullName>
    </submittedName>
    <submittedName>
        <fullName evidence="3">DUF3991 domain-containing protein</fullName>
    </submittedName>
</protein>
<dbReference type="Pfam" id="PF13154">
    <property type="entry name" value="DUF3991"/>
    <property type="match status" value="1"/>
</dbReference>
<comment type="caution">
    <text evidence="3">The sequence shown here is derived from an EMBL/GenBank/DDBJ whole genome shotgun (WGS) entry which is preliminary data.</text>
</comment>
<sequence>MKAAVSEIDLVSLAESFGYTPQRIGAGKHNLKEMDSLVIYNRKTWYRFSGKGNRTGGNQIIFAEEFGNMTYPEAMLYLLESIGYPLPEKTGKNPSRQFLPTVKEKKEEEKVPFVLPKRSWDYEKLYRYLGNERKLSKEVIAFFIKKGLLYESLPYHNLVFVGYDPKGEARFANMRGTFEPSEPGKKPFRMDVAGNDKNYGVNLCNPDSKELYVFEAAIDAMSFLDLYHVQKENLLVLGGTWDGPLEQFLKDYTHIKTLIFCLDNDEAGRKATKEYLKKYEERGYETTFEIPEEGKDFNEYLKLLRLKETSMAYPLRQAIR</sequence>
<organism evidence="3 4">
    <name type="scientific">Mediterraneibacter gnavus</name>
    <name type="common">Ruminococcus gnavus</name>
    <dbReference type="NCBI Taxonomy" id="33038"/>
    <lineage>
        <taxon>Bacteria</taxon>
        <taxon>Bacillati</taxon>
        <taxon>Bacillota</taxon>
        <taxon>Clostridia</taxon>
        <taxon>Lachnospirales</taxon>
        <taxon>Lachnospiraceae</taxon>
        <taxon>Mediterraneibacter</taxon>
    </lineage>
</organism>
<dbReference type="Proteomes" id="UP001212160">
    <property type="component" value="Unassembled WGS sequence"/>
</dbReference>
<proteinExistence type="predicted"/>
<dbReference type="Proteomes" id="UP000285610">
    <property type="component" value="Unassembled WGS sequence"/>
</dbReference>
<dbReference type="RefSeq" id="WP_118444533.1">
    <property type="nucleotide sequence ID" value="NZ_JAQMLA010000013.1"/>
</dbReference>
<evidence type="ECO:0000313" key="4">
    <source>
        <dbReference type="Proteomes" id="UP000285610"/>
    </source>
</evidence>
<dbReference type="EMBL" id="JAQMLA010000013">
    <property type="protein sequence ID" value="MDB8686277.1"/>
    <property type="molecule type" value="Genomic_DNA"/>
</dbReference>
<gene>
    <name evidence="3" type="ORF">DWZ50_07890</name>
    <name evidence="2" type="ORF">PNW85_06270</name>
</gene>
<feature type="domain" description="DUF3991" evidence="1">
    <location>
        <begin position="127"/>
        <end position="199"/>
    </location>
</feature>
<evidence type="ECO:0000313" key="2">
    <source>
        <dbReference type="EMBL" id="MDB8686277.1"/>
    </source>
</evidence>
<dbReference type="InterPro" id="IPR025054">
    <property type="entry name" value="DUF3991"/>
</dbReference>
<evidence type="ECO:0000259" key="1">
    <source>
        <dbReference type="Pfam" id="PF13154"/>
    </source>
</evidence>
<dbReference type="Pfam" id="PF13155">
    <property type="entry name" value="Toprim_2"/>
    <property type="match status" value="1"/>
</dbReference>
<name>A0A415S9X2_MEDGN</name>
<accession>A0A415S9X2</accession>
<dbReference type="SUPFAM" id="SSF56731">
    <property type="entry name" value="DNA primase core"/>
    <property type="match status" value="1"/>
</dbReference>
<reference evidence="3 4" key="1">
    <citation type="submission" date="2018-08" db="EMBL/GenBank/DDBJ databases">
        <title>A genome reference for cultivated species of the human gut microbiota.</title>
        <authorList>
            <person name="Zou Y."/>
            <person name="Xue W."/>
            <person name="Luo G."/>
        </authorList>
    </citation>
    <scope>NUCLEOTIDE SEQUENCE [LARGE SCALE GENOMIC DNA]</scope>
    <source>
        <strain evidence="3 4">AF33-12</strain>
    </source>
</reference>
<dbReference type="InterPro" id="IPR034154">
    <property type="entry name" value="TOPRIM_DnaG/twinkle"/>
</dbReference>
<dbReference type="AlphaFoldDB" id="A0A415S9X2"/>